<sequence length="289" mass="32514">MNACDSQLFQLQDIRKRELSEEETSIVNIWANATAAATQESAAEVAHQIDRMCPSIDDVEKARDFTWMLWDIMLSVAASPDVTSEIQQSIVSVVLELQKIDRGAIFIEGFGEQRMWKDMPAFGVALEAHRTDPTIQEEEPLTEQLAQGWFNFNEFEARLLEAGSAGAYLDAILVLQLALEEELPTAAGDLLTDCRVQAATVWLLRCGKQLYEWALENVDPEIQPFEESYFEAGSLYSGRPFMCPERWGFWLHRLEELGKPEHRLGPLTCETVLQAAQVMRAAQGDVSNA</sequence>
<dbReference type="EMBL" id="JAPEVB010000002">
    <property type="protein sequence ID" value="KAJ4392947.1"/>
    <property type="molecule type" value="Genomic_DNA"/>
</dbReference>
<name>A0A9W8YY37_9PEZI</name>
<dbReference type="InterPro" id="IPR022085">
    <property type="entry name" value="OpdG"/>
</dbReference>
<dbReference type="Pfam" id="PF12311">
    <property type="entry name" value="DUF3632"/>
    <property type="match status" value="1"/>
</dbReference>
<evidence type="ECO:0000313" key="2">
    <source>
        <dbReference type="Proteomes" id="UP001140453"/>
    </source>
</evidence>
<dbReference type="OrthoDB" id="3350591at2759"/>
<dbReference type="Proteomes" id="UP001140453">
    <property type="component" value="Unassembled WGS sequence"/>
</dbReference>
<protein>
    <submittedName>
        <fullName evidence="1">Uncharacterized protein</fullName>
    </submittedName>
</protein>
<comment type="caution">
    <text evidence="1">The sequence shown here is derived from an EMBL/GenBank/DDBJ whole genome shotgun (WGS) entry which is preliminary data.</text>
</comment>
<organism evidence="1 2">
    <name type="scientific">Gnomoniopsis smithogilvyi</name>
    <dbReference type="NCBI Taxonomy" id="1191159"/>
    <lineage>
        <taxon>Eukaryota</taxon>
        <taxon>Fungi</taxon>
        <taxon>Dikarya</taxon>
        <taxon>Ascomycota</taxon>
        <taxon>Pezizomycotina</taxon>
        <taxon>Sordariomycetes</taxon>
        <taxon>Sordariomycetidae</taxon>
        <taxon>Diaporthales</taxon>
        <taxon>Gnomoniaceae</taxon>
        <taxon>Gnomoniopsis</taxon>
    </lineage>
</organism>
<dbReference type="InterPro" id="IPR053204">
    <property type="entry name" value="Oxopyrrolidines_Biosynth-assoc"/>
</dbReference>
<reference evidence="1" key="1">
    <citation type="submission" date="2022-10" db="EMBL/GenBank/DDBJ databases">
        <title>Tapping the CABI collections for fungal endophytes: first genome assemblies for Collariella, Neodidymelliopsis, Ascochyta clinopodiicola, Didymella pomorum, Didymosphaeria variabile, Neocosmospora piperis and Neocucurbitaria cava.</title>
        <authorList>
            <person name="Hill R."/>
        </authorList>
    </citation>
    <scope>NUCLEOTIDE SEQUENCE</scope>
    <source>
        <strain evidence="1">IMI 355082</strain>
    </source>
</reference>
<proteinExistence type="predicted"/>
<dbReference type="PANTHER" id="PTHR38797:SF4">
    <property type="entry name" value="NUCLEAR PORE COMPLEX PROTEIN NUP85"/>
    <property type="match status" value="1"/>
</dbReference>
<dbReference type="AlphaFoldDB" id="A0A9W8YY37"/>
<dbReference type="PANTHER" id="PTHR38797">
    <property type="entry name" value="NUCLEAR PORE COMPLEX PROTEIN NUP85-RELATED"/>
    <property type="match status" value="1"/>
</dbReference>
<keyword evidence="2" id="KW-1185">Reference proteome</keyword>
<evidence type="ECO:0000313" key="1">
    <source>
        <dbReference type="EMBL" id="KAJ4392947.1"/>
    </source>
</evidence>
<accession>A0A9W8YY37</accession>
<gene>
    <name evidence="1" type="ORF">N0V93_002151</name>
</gene>